<protein>
    <submittedName>
        <fullName evidence="2">Uncharacterized protein</fullName>
    </submittedName>
</protein>
<keyword evidence="1" id="KW-0812">Transmembrane</keyword>
<feature type="transmembrane region" description="Helical" evidence="1">
    <location>
        <begin position="43"/>
        <end position="64"/>
    </location>
</feature>
<feature type="transmembrane region" description="Helical" evidence="1">
    <location>
        <begin position="84"/>
        <end position="102"/>
    </location>
</feature>
<evidence type="ECO:0000313" key="2">
    <source>
        <dbReference type="EMBL" id="GHG58765.1"/>
    </source>
</evidence>
<feature type="transmembrane region" description="Helical" evidence="1">
    <location>
        <begin position="14"/>
        <end position="37"/>
    </location>
</feature>
<accession>A0ABQ3L1H9</accession>
<name>A0ABQ3L1H9_9ALTE</name>
<feature type="transmembrane region" description="Helical" evidence="1">
    <location>
        <begin position="390"/>
        <end position="408"/>
    </location>
</feature>
<feature type="transmembrane region" description="Helical" evidence="1">
    <location>
        <begin position="364"/>
        <end position="384"/>
    </location>
</feature>
<dbReference type="Proteomes" id="UP000659697">
    <property type="component" value="Unassembled WGS sequence"/>
</dbReference>
<sequence length="428" mass="49251">MIMFTTTKLLLKQLYRLLTLLEMSFLWWVFIAFFWLLGLASPASFGIANFILLTYYYLGLLPVISRFLTSSYGQYFCSKNELKLLPHLLVLSISILTLPGIAHYFSLAYSMAFFAGLGVHLILHAIWLRQASTINKTLQFILVWLLILSPFWMEKAQQFLATPRLSEFAIAGLIVAAIFAALSLSTSVSQRQKSSRLPAQQFNLSWRSKPKYQPSLAASYLFQYNAKPLARLLLYCGICTLVPVAQTLTYFWFNSEWHWFPELGWKLLDNSLFAIPFFYWLYILESALGRVKSAWLFLPQGRNALFSFLERQFLTQLILLSLPLLVLLYCWRPENPVYLLSALMLCSLLLLLTYLVLCFPKSTIAIISIVISFINLGPDILLLAKTTTQLYAISSAMLSTLFLRYFALRLWQKRDYTKAATFLGRQHV</sequence>
<feature type="transmembrane region" description="Helical" evidence="1">
    <location>
        <begin position="108"/>
        <end position="128"/>
    </location>
</feature>
<feature type="transmembrane region" description="Helical" evidence="1">
    <location>
        <begin position="168"/>
        <end position="188"/>
    </location>
</feature>
<organism evidence="2 3">
    <name type="scientific">Alishewanella longhuensis</name>
    <dbReference type="NCBI Taxonomy" id="1091037"/>
    <lineage>
        <taxon>Bacteria</taxon>
        <taxon>Pseudomonadati</taxon>
        <taxon>Pseudomonadota</taxon>
        <taxon>Gammaproteobacteria</taxon>
        <taxon>Alteromonadales</taxon>
        <taxon>Alteromonadaceae</taxon>
        <taxon>Alishewanella</taxon>
    </lineage>
</organism>
<keyword evidence="1" id="KW-1133">Transmembrane helix</keyword>
<keyword evidence="1" id="KW-0472">Membrane</keyword>
<feature type="transmembrane region" description="Helical" evidence="1">
    <location>
        <begin position="232"/>
        <end position="253"/>
    </location>
</feature>
<feature type="transmembrane region" description="Helical" evidence="1">
    <location>
        <begin position="137"/>
        <end position="153"/>
    </location>
</feature>
<gene>
    <name evidence="2" type="ORF">GCM10010919_00720</name>
</gene>
<reference evidence="3" key="1">
    <citation type="journal article" date="2019" name="Int. J. Syst. Evol. Microbiol.">
        <title>The Global Catalogue of Microorganisms (GCM) 10K type strain sequencing project: providing services to taxonomists for standard genome sequencing and annotation.</title>
        <authorList>
            <consortium name="The Broad Institute Genomics Platform"/>
            <consortium name="The Broad Institute Genome Sequencing Center for Infectious Disease"/>
            <person name="Wu L."/>
            <person name="Ma J."/>
        </authorList>
    </citation>
    <scope>NUCLEOTIDE SEQUENCE [LARGE SCALE GENOMIC DNA]</scope>
    <source>
        <strain evidence="3">CGMCC 1.7003</strain>
    </source>
</reference>
<feature type="transmembrane region" description="Helical" evidence="1">
    <location>
        <begin position="312"/>
        <end position="331"/>
    </location>
</feature>
<evidence type="ECO:0000313" key="3">
    <source>
        <dbReference type="Proteomes" id="UP000659697"/>
    </source>
</evidence>
<comment type="caution">
    <text evidence="2">The sequence shown here is derived from an EMBL/GenBank/DDBJ whole genome shotgun (WGS) entry which is preliminary data.</text>
</comment>
<proteinExistence type="predicted"/>
<evidence type="ECO:0000256" key="1">
    <source>
        <dbReference type="SAM" id="Phobius"/>
    </source>
</evidence>
<dbReference type="EMBL" id="BNAO01000001">
    <property type="protein sequence ID" value="GHG58765.1"/>
    <property type="molecule type" value="Genomic_DNA"/>
</dbReference>
<feature type="transmembrane region" description="Helical" evidence="1">
    <location>
        <begin position="337"/>
        <end position="357"/>
    </location>
</feature>
<keyword evidence="3" id="KW-1185">Reference proteome</keyword>